<dbReference type="PANTHER" id="PTHR47396:SF1">
    <property type="entry name" value="ATP-DEPENDENT HELICASE IRC3-RELATED"/>
    <property type="match status" value="1"/>
</dbReference>
<reference evidence="3 4" key="1">
    <citation type="submission" date="2020-01" db="EMBL/GenBank/DDBJ databases">
        <title>Genome analysis.</title>
        <authorList>
            <person name="Wu S."/>
            <person name="Wang G."/>
        </authorList>
    </citation>
    <scope>NUCLEOTIDE SEQUENCE [LARGE SCALE GENOMIC DNA]</scope>
    <source>
        <strain evidence="3 4">SYL130</strain>
    </source>
</reference>
<dbReference type="InterPro" id="IPR001650">
    <property type="entry name" value="Helicase_C-like"/>
</dbReference>
<dbReference type="Gene3D" id="3.40.50.300">
    <property type="entry name" value="P-loop containing nucleotide triphosphate hydrolases"/>
    <property type="match status" value="2"/>
</dbReference>
<accession>A0ABW9ZN34</accession>
<dbReference type="Pfam" id="PF00271">
    <property type="entry name" value="Helicase_C"/>
    <property type="match status" value="1"/>
</dbReference>
<dbReference type="CDD" id="cd18799">
    <property type="entry name" value="SF2_C_EcoAI-like"/>
    <property type="match status" value="1"/>
</dbReference>
<name>A0ABW9ZN34_9BACT</name>
<dbReference type="PROSITE" id="PS51194">
    <property type="entry name" value="HELICASE_CTER"/>
    <property type="match status" value="1"/>
</dbReference>
<keyword evidence="3" id="KW-0347">Helicase</keyword>
<dbReference type="RefSeq" id="WP_161816807.1">
    <property type="nucleotide sequence ID" value="NZ_JAACJS010000002.1"/>
</dbReference>
<keyword evidence="3" id="KW-0547">Nucleotide-binding</keyword>
<evidence type="ECO:0000313" key="4">
    <source>
        <dbReference type="Proteomes" id="UP000753802"/>
    </source>
</evidence>
<keyword evidence="3" id="KW-0067">ATP-binding</keyword>
<dbReference type="Pfam" id="PF04471">
    <property type="entry name" value="Mrr_cat"/>
    <property type="match status" value="1"/>
</dbReference>
<dbReference type="InterPro" id="IPR006935">
    <property type="entry name" value="Helicase/UvrB_N"/>
</dbReference>
<dbReference type="Gene3D" id="3.40.1350.10">
    <property type="match status" value="1"/>
</dbReference>
<dbReference type="PANTHER" id="PTHR47396">
    <property type="entry name" value="TYPE I RESTRICTION ENZYME ECOKI R PROTEIN"/>
    <property type="match status" value="1"/>
</dbReference>
<gene>
    <name evidence="3" type="ORF">GWC95_01020</name>
</gene>
<evidence type="ECO:0000259" key="2">
    <source>
        <dbReference type="PROSITE" id="PS51194"/>
    </source>
</evidence>
<dbReference type="InterPro" id="IPR014001">
    <property type="entry name" value="Helicase_ATP-bd"/>
</dbReference>
<dbReference type="SUPFAM" id="SSF52980">
    <property type="entry name" value="Restriction endonuclease-like"/>
    <property type="match status" value="1"/>
</dbReference>
<evidence type="ECO:0000313" key="3">
    <source>
        <dbReference type="EMBL" id="NCI48483.1"/>
    </source>
</evidence>
<dbReference type="Pfam" id="PF04851">
    <property type="entry name" value="ResIII"/>
    <property type="match status" value="1"/>
</dbReference>
<evidence type="ECO:0000259" key="1">
    <source>
        <dbReference type="PROSITE" id="PS51192"/>
    </source>
</evidence>
<feature type="domain" description="Helicase C-terminal" evidence="2">
    <location>
        <begin position="350"/>
        <end position="518"/>
    </location>
</feature>
<dbReference type="InterPro" id="IPR011856">
    <property type="entry name" value="tRNA_endonuc-like_dom_sf"/>
</dbReference>
<keyword evidence="3" id="KW-0378">Hydrolase</keyword>
<feature type="domain" description="Helicase ATP-binding" evidence="1">
    <location>
        <begin position="155"/>
        <end position="309"/>
    </location>
</feature>
<dbReference type="InterPro" id="IPR027417">
    <property type="entry name" value="P-loop_NTPase"/>
</dbReference>
<dbReference type="EMBL" id="JAACJS010000002">
    <property type="protein sequence ID" value="NCI48483.1"/>
    <property type="molecule type" value="Genomic_DNA"/>
</dbReference>
<dbReference type="InterPro" id="IPR007560">
    <property type="entry name" value="Restrct_endonuc_IV_Mrr"/>
</dbReference>
<dbReference type="Proteomes" id="UP000753802">
    <property type="component" value="Unassembled WGS sequence"/>
</dbReference>
<dbReference type="SMART" id="SM00490">
    <property type="entry name" value="HELICc"/>
    <property type="match status" value="1"/>
</dbReference>
<organism evidence="3 4">
    <name type="scientific">Sediminibacterium roseum</name>
    <dbReference type="NCBI Taxonomy" id="1978412"/>
    <lineage>
        <taxon>Bacteria</taxon>
        <taxon>Pseudomonadati</taxon>
        <taxon>Bacteroidota</taxon>
        <taxon>Chitinophagia</taxon>
        <taxon>Chitinophagales</taxon>
        <taxon>Chitinophagaceae</taxon>
        <taxon>Sediminibacterium</taxon>
    </lineage>
</organism>
<proteinExistence type="predicted"/>
<dbReference type="InterPro" id="IPR011335">
    <property type="entry name" value="Restrct_endonuc-II-like"/>
</dbReference>
<dbReference type="SMART" id="SM00487">
    <property type="entry name" value="DEXDc"/>
    <property type="match status" value="1"/>
</dbReference>
<dbReference type="GO" id="GO:0004386">
    <property type="term" value="F:helicase activity"/>
    <property type="evidence" value="ECO:0007669"/>
    <property type="project" value="UniProtKB-KW"/>
</dbReference>
<comment type="caution">
    <text evidence="3">The sequence shown here is derived from an EMBL/GenBank/DDBJ whole genome shotgun (WGS) entry which is preliminary data.</text>
</comment>
<dbReference type="PROSITE" id="PS51192">
    <property type="entry name" value="HELICASE_ATP_BIND_1"/>
    <property type="match status" value="1"/>
</dbReference>
<keyword evidence="4" id="KW-1185">Reference proteome</keyword>
<dbReference type="InterPro" id="IPR050742">
    <property type="entry name" value="Helicase_Restrict-Modif_Enz"/>
</dbReference>
<protein>
    <submittedName>
        <fullName evidence="3">DEAD/DEAH box helicase family protein</fullName>
    </submittedName>
</protein>
<sequence>MTTTGFLGIDRLTKGPWQAFERGIARLLAHRGWDSYDVVGGSGDKGADILGSKDGVEKIFQTKFYQGNSNLSVDIVGDVVRAIEFYGIQQGVCVSNRVLGTAQKQRLETYKRQGYQIETFTGNKILESFELLPEWPTDKKVLRPYQREAIEKIIESFEHGTRKGLITLATGLGKTYVAGCFLRWLYENHPGSQVLILADKRELLLQFDKSIWTNLPKSVATHILHEGEKPSFDQGVLLSTFQSFEGYFEKRPQLTFDVVIVDEAHHAAADTFIDVIQKIDPKYLLGLTATPFRKDQRSIKKIFGEPLVKYDVIKALKKGYLANIEYKIKNDNIDTSWISNESKNGYTVKQLNKKLFIPERDEEICDTIFKYWNFKQPQRGIIFCNSSEHAERIEQLLRTQFNFPARSLTTRVPSSEERAKRLRLFKTGEIKILTCYDMLNEGVDVPDVDFLVYLRITHSRVIFLQQLGRGLRFKEGKTLLVLDFVADIRRLATVKLFKQEFKEAVEKPTRTTPIEELKLPSEFELTFFDETSKDFLNLVTADASELDEYSEDDTVYFL</sequence>
<dbReference type="SUPFAM" id="SSF52540">
    <property type="entry name" value="P-loop containing nucleoside triphosphate hydrolases"/>
    <property type="match status" value="1"/>
</dbReference>